<evidence type="ECO:0000313" key="1">
    <source>
        <dbReference type="EMBL" id="RUA22404.1"/>
    </source>
</evidence>
<reference evidence="1" key="1">
    <citation type="submission" date="2018-12" db="EMBL/GenBank/DDBJ databases">
        <authorList>
            <person name="Jadhav K."/>
            <person name="Kushwaha B."/>
            <person name="Jadhav I."/>
        </authorList>
    </citation>
    <scope>NUCLEOTIDE SEQUENCE [LARGE SCALE GENOMIC DNA]</scope>
    <source>
        <strain evidence="1">SBS 10</strain>
    </source>
</reference>
<gene>
    <name evidence="1" type="ORF">DSL92_05795</name>
</gene>
<dbReference type="EMBL" id="RXHI01000017">
    <property type="protein sequence ID" value="RUA22404.1"/>
    <property type="molecule type" value="Genomic_DNA"/>
</dbReference>
<organism evidence="1">
    <name type="scientific">Billgrantia gudaonensis</name>
    <dbReference type="NCBI Taxonomy" id="376427"/>
    <lineage>
        <taxon>Bacteria</taxon>
        <taxon>Pseudomonadati</taxon>
        <taxon>Pseudomonadota</taxon>
        <taxon>Gammaproteobacteria</taxon>
        <taxon>Oceanospirillales</taxon>
        <taxon>Halomonadaceae</taxon>
        <taxon>Billgrantia</taxon>
    </lineage>
</organism>
<accession>A0A3S0NER3</accession>
<protein>
    <submittedName>
        <fullName evidence="1">Uncharacterized protein</fullName>
    </submittedName>
</protein>
<proteinExistence type="predicted"/>
<name>A0A3S0NER3_9GAMM</name>
<comment type="caution">
    <text evidence="1">The sequence shown here is derived from an EMBL/GenBank/DDBJ whole genome shotgun (WGS) entry which is preliminary data.</text>
</comment>
<dbReference type="AlphaFoldDB" id="A0A3S0NER3"/>
<sequence>MPVYWPWVRFPHRRAARPASCGPSAGLGRWRRLRTTLYWKHRAEPGRHSPALDQRPRPVAGARRAISHFPRTGQIEGAYHATTDGGSGDADAASLGFETRKSRWYVDYRHSGRFTITAAYDLRYDAGGTSFWGGSAVCSAATRQAAQRLARLNHRSERWKRARGFSASTIPARPQQTLLSVAQPERQA</sequence>